<dbReference type="InterPro" id="IPR001602">
    <property type="entry name" value="UPF0047_YjbQ-like"/>
</dbReference>
<dbReference type="PANTHER" id="PTHR30615:SF8">
    <property type="entry name" value="UPF0047 PROTEIN C4A8.02C"/>
    <property type="match status" value="1"/>
</dbReference>
<dbReference type="Gene3D" id="2.60.120.460">
    <property type="entry name" value="YjbQ-like"/>
    <property type="match status" value="1"/>
</dbReference>
<dbReference type="KEGG" id="dpm:FNV33_02165"/>
<organism evidence="2 3">
    <name type="scientific">Dolosigranulum pigrum</name>
    <dbReference type="NCBI Taxonomy" id="29394"/>
    <lineage>
        <taxon>Bacteria</taxon>
        <taxon>Bacillati</taxon>
        <taxon>Bacillota</taxon>
        <taxon>Bacilli</taxon>
        <taxon>Lactobacillales</taxon>
        <taxon>Carnobacteriaceae</taxon>
        <taxon>Dolosigranulum</taxon>
    </lineage>
</organism>
<sequence>MAIYKNKFTVNTESKKATYINITNNVKDSVKNSGIKEGICVVTTRHTTCAIFFEEYVHDINEEGDEFLQEDLNNVLRKIIPDHRDETAYKYPGEKHYQAVENWENANDYLPNGDRSALWNADAHLKSTIIGASETLEVTGGKLGIGGTGYIYLVDFDQTRERQREFTTIIMGE</sequence>
<dbReference type="RefSeq" id="WP_004634717.1">
    <property type="nucleotide sequence ID" value="NZ_CALFGV010000020.1"/>
</dbReference>
<dbReference type="PANTHER" id="PTHR30615">
    <property type="entry name" value="UNCHARACTERIZED PROTEIN YJBQ-RELATED"/>
    <property type="match status" value="1"/>
</dbReference>
<dbReference type="Pfam" id="PF01894">
    <property type="entry name" value="YjbQ"/>
    <property type="match status" value="1"/>
</dbReference>
<proteinExistence type="inferred from homology"/>
<reference evidence="2 3" key="1">
    <citation type="submission" date="2019-07" db="EMBL/GenBank/DDBJ databases">
        <title>Genome assembly of a nasal isolate of Dolosigranulum pigrum from a chronic sinusitis patient.</title>
        <authorList>
            <person name="Baig S."/>
            <person name="Overballe-Petersen S."/>
            <person name="Kaspar U."/>
            <person name="Rendboe A."/>
            <person name="de Man T."/>
            <person name="Liu C."/>
            <person name="Price L.B."/>
            <person name="Stegger M."/>
            <person name="Becker K."/>
            <person name="Skytt Andersen P."/>
        </authorList>
    </citation>
    <scope>NUCLEOTIDE SEQUENCE [LARGE SCALE GENOMIC DNA]</scope>
    <source>
        <strain evidence="2 3">83VPs-KB5</strain>
    </source>
</reference>
<dbReference type="GeneID" id="42693616"/>
<evidence type="ECO:0000313" key="3">
    <source>
        <dbReference type="Proteomes" id="UP000315953"/>
    </source>
</evidence>
<dbReference type="InterPro" id="IPR035917">
    <property type="entry name" value="YjbQ-like_sf"/>
</dbReference>
<evidence type="ECO:0000313" key="2">
    <source>
        <dbReference type="EMBL" id="QDO90917.1"/>
    </source>
</evidence>
<dbReference type="EMBL" id="CP041626">
    <property type="protein sequence ID" value="QDO90917.1"/>
    <property type="molecule type" value="Genomic_DNA"/>
</dbReference>
<evidence type="ECO:0000256" key="1">
    <source>
        <dbReference type="ARBA" id="ARBA00005534"/>
    </source>
</evidence>
<dbReference type="Proteomes" id="UP000315953">
    <property type="component" value="Chromosome"/>
</dbReference>
<accession>A0A516GHC1</accession>
<dbReference type="SUPFAM" id="SSF111038">
    <property type="entry name" value="YjbQ-like"/>
    <property type="match status" value="1"/>
</dbReference>
<gene>
    <name evidence="2" type="ORF">FNV33_02165</name>
</gene>
<comment type="similarity">
    <text evidence="1">Belongs to the UPF0047 family.</text>
</comment>
<name>A0A516GHC1_9LACT</name>
<dbReference type="AlphaFoldDB" id="A0A516GHC1"/>
<protein>
    <submittedName>
        <fullName evidence="2">YjbQ family protein</fullName>
    </submittedName>
</protein>